<evidence type="ECO:0000313" key="11">
    <source>
        <dbReference type="EMBL" id="MBD2767200.1"/>
    </source>
</evidence>
<evidence type="ECO:0000256" key="10">
    <source>
        <dbReference type="ARBA" id="ARBA00023145"/>
    </source>
</evidence>
<dbReference type="PANTHER" id="PTHR33478">
    <property type="entry name" value="EXTRACELLULAR METALLOPROTEINASE MEP"/>
    <property type="match status" value="1"/>
</dbReference>
<dbReference type="GO" id="GO:0004222">
    <property type="term" value="F:metalloendopeptidase activity"/>
    <property type="evidence" value="ECO:0007669"/>
    <property type="project" value="InterPro"/>
</dbReference>
<keyword evidence="4" id="KW-0964">Secreted</keyword>
<dbReference type="Gene3D" id="1.10.390.10">
    <property type="entry name" value="Neutral Protease Domain 2"/>
    <property type="match status" value="1"/>
</dbReference>
<keyword evidence="6" id="KW-0479">Metal-binding</keyword>
<dbReference type="PANTHER" id="PTHR33478:SF1">
    <property type="entry name" value="EXTRACELLULAR METALLOPROTEINASE MEP"/>
    <property type="match status" value="1"/>
</dbReference>
<evidence type="ECO:0000256" key="6">
    <source>
        <dbReference type="ARBA" id="ARBA00022723"/>
    </source>
</evidence>
<keyword evidence="9" id="KW-0482">Metalloprotease</keyword>
<proteinExistence type="inferred from homology"/>
<comment type="subcellular location">
    <subcellularLocation>
        <location evidence="2">Secreted</location>
    </subcellularLocation>
</comment>
<accession>A0A927GIB5</accession>
<dbReference type="Pfam" id="PF02128">
    <property type="entry name" value="Peptidase_M36"/>
    <property type="match status" value="1"/>
</dbReference>
<sequence>MYSQLSMGTGQYQKTHNVGEVRDTVLWDLSWQFIYKYGYKPDFFSAPGGNNKMLKLVLDGCKLQVCQPGFLDGRDALLRADTLTNRAANASLIWNVFARRGMGYRAVQGDRINGKPRVTGLTPAFDLPPAAQVIVLNNHGVVAGSALEAYPNPAQGRLTVRHSTQ</sequence>
<evidence type="ECO:0000256" key="2">
    <source>
        <dbReference type="ARBA" id="ARBA00004613"/>
    </source>
</evidence>
<dbReference type="InterPro" id="IPR027268">
    <property type="entry name" value="Peptidase_M4/M1_CTD_sf"/>
</dbReference>
<name>A0A927GIB5_9BACT</name>
<keyword evidence="12" id="KW-1185">Reference proteome</keyword>
<gene>
    <name evidence="11" type="ORF">IC235_04760</name>
</gene>
<dbReference type="EMBL" id="JACXAD010000004">
    <property type="protein sequence ID" value="MBD2767200.1"/>
    <property type="molecule type" value="Genomic_DNA"/>
</dbReference>
<evidence type="ECO:0000256" key="8">
    <source>
        <dbReference type="ARBA" id="ARBA00022833"/>
    </source>
</evidence>
<evidence type="ECO:0000256" key="5">
    <source>
        <dbReference type="ARBA" id="ARBA00022670"/>
    </source>
</evidence>
<reference evidence="11" key="1">
    <citation type="submission" date="2020-09" db="EMBL/GenBank/DDBJ databases">
        <authorList>
            <person name="Kim M.K."/>
        </authorList>
    </citation>
    <scope>NUCLEOTIDE SEQUENCE</scope>
    <source>
        <strain evidence="11">BT664</strain>
    </source>
</reference>
<organism evidence="11 12">
    <name type="scientific">Hymenobacter montanus</name>
    <dbReference type="NCBI Taxonomy" id="2771359"/>
    <lineage>
        <taxon>Bacteria</taxon>
        <taxon>Pseudomonadati</taxon>
        <taxon>Bacteroidota</taxon>
        <taxon>Cytophagia</taxon>
        <taxon>Cytophagales</taxon>
        <taxon>Hymenobacteraceae</taxon>
        <taxon>Hymenobacter</taxon>
    </lineage>
</organism>
<comment type="caution">
    <text evidence="11">The sequence shown here is derived from an EMBL/GenBank/DDBJ whole genome shotgun (WGS) entry which is preliminary data.</text>
</comment>
<comment type="cofactor">
    <cofactor evidence="1">
        <name>Zn(2+)</name>
        <dbReference type="ChEBI" id="CHEBI:29105"/>
    </cofactor>
</comment>
<dbReference type="GO" id="GO:0008270">
    <property type="term" value="F:zinc ion binding"/>
    <property type="evidence" value="ECO:0007669"/>
    <property type="project" value="InterPro"/>
</dbReference>
<comment type="similarity">
    <text evidence="3">Belongs to the peptidase M36 family.</text>
</comment>
<dbReference type="InterPro" id="IPR050371">
    <property type="entry name" value="Fungal_virulence_M36"/>
</dbReference>
<dbReference type="SUPFAM" id="SSF55486">
    <property type="entry name" value="Metalloproteases ('zincins'), catalytic domain"/>
    <property type="match status" value="1"/>
</dbReference>
<evidence type="ECO:0000313" key="12">
    <source>
        <dbReference type="Proteomes" id="UP000612233"/>
    </source>
</evidence>
<keyword evidence="10" id="KW-0865">Zymogen</keyword>
<dbReference type="GO" id="GO:0006508">
    <property type="term" value="P:proteolysis"/>
    <property type="evidence" value="ECO:0007669"/>
    <property type="project" value="UniProtKB-KW"/>
</dbReference>
<evidence type="ECO:0000256" key="4">
    <source>
        <dbReference type="ARBA" id="ARBA00022525"/>
    </source>
</evidence>
<keyword evidence="7" id="KW-0378">Hydrolase</keyword>
<keyword evidence="5" id="KW-0645">Protease</keyword>
<dbReference type="InterPro" id="IPR001842">
    <property type="entry name" value="Peptidase_M36"/>
</dbReference>
<evidence type="ECO:0000256" key="9">
    <source>
        <dbReference type="ARBA" id="ARBA00023049"/>
    </source>
</evidence>
<keyword evidence="8" id="KW-0862">Zinc</keyword>
<evidence type="ECO:0000256" key="1">
    <source>
        <dbReference type="ARBA" id="ARBA00001947"/>
    </source>
</evidence>
<evidence type="ECO:0000256" key="3">
    <source>
        <dbReference type="ARBA" id="ARBA00006006"/>
    </source>
</evidence>
<dbReference type="AlphaFoldDB" id="A0A927GIB5"/>
<protein>
    <submittedName>
        <fullName evidence="11">M36 family metallopeptidase</fullName>
    </submittedName>
</protein>
<dbReference type="Proteomes" id="UP000612233">
    <property type="component" value="Unassembled WGS sequence"/>
</dbReference>
<evidence type="ECO:0000256" key="7">
    <source>
        <dbReference type="ARBA" id="ARBA00022801"/>
    </source>
</evidence>
<dbReference type="GO" id="GO:0005615">
    <property type="term" value="C:extracellular space"/>
    <property type="evidence" value="ECO:0007669"/>
    <property type="project" value="InterPro"/>
</dbReference>